<feature type="transmembrane region" description="Helical" evidence="1">
    <location>
        <begin position="57"/>
        <end position="76"/>
    </location>
</feature>
<proteinExistence type="predicted"/>
<dbReference type="RefSeq" id="WP_229638966.1">
    <property type="nucleotide sequence ID" value="NZ_JADWDC010000005.1"/>
</dbReference>
<keyword evidence="1" id="KW-1133">Transmembrane helix</keyword>
<keyword evidence="1" id="KW-0812">Transmembrane</keyword>
<dbReference type="AlphaFoldDB" id="A0A964BNH2"/>
<evidence type="ECO:0000256" key="1">
    <source>
        <dbReference type="SAM" id="Phobius"/>
    </source>
</evidence>
<feature type="transmembrane region" description="Helical" evidence="1">
    <location>
        <begin position="88"/>
        <end position="106"/>
    </location>
</feature>
<comment type="caution">
    <text evidence="2">The sequence shown here is derived from an EMBL/GenBank/DDBJ whole genome shotgun (WGS) entry which is preliminary data.</text>
</comment>
<sequence length="124" mass="14117">MNNRLLNSQKIERHLKLWIYLLPVVGVIPAVWTLYRPQPNNESNLAEHRSEKKASRLSLNLVLIWLISYTSLSLGASNTTGIVAFRLLYANTILTTAYFVACIFLMSRLSHKSLSSTDKIDRVL</sequence>
<organism evidence="2 3">
    <name type="scientific">Waterburya agarophytonicola KI4</name>
    <dbReference type="NCBI Taxonomy" id="2874699"/>
    <lineage>
        <taxon>Bacteria</taxon>
        <taxon>Bacillati</taxon>
        <taxon>Cyanobacteriota</taxon>
        <taxon>Cyanophyceae</taxon>
        <taxon>Pleurocapsales</taxon>
        <taxon>Hyellaceae</taxon>
        <taxon>Waterburya</taxon>
        <taxon>Waterburya agarophytonicola</taxon>
    </lineage>
</organism>
<feature type="transmembrane region" description="Helical" evidence="1">
    <location>
        <begin position="17"/>
        <end position="36"/>
    </location>
</feature>
<evidence type="ECO:0000313" key="3">
    <source>
        <dbReference type="Proteomes" id="UP000729733"/>
    </source>
</evidence>
<keyword evidence="3" id="KW-1185">Reference proteome</keyword>
<keyword evidence="1" id="KW-0472">Membrane</keyword>
<dbReference type="EMBL" id="JADWDC010000005">
    <property type="protein sequence ID" value="MCC0175942.1"/>
    <property type="molecule type" value="Genomic_DNA"/>
</dbReference>
<gene>
    <name evidence="2" type="ORF">I4641_02970</name>
</gene>
<accession>A0A964BNH2</accession>
<name>A0A964BNH2_9CYAN</name>
<dbReference type="Proteomes" id="UP000729733">
    <property type="component" value="Unassembled WGS sequence"/>
</dbReference>
<evidence type="ECO:0000313" key="2">
    <source>
        <dbReference type="EMBL" id="MCC0175942.1"/>
    </source>
</evidence>
<protein>
    <submittedName>
        <fullName evidence="2">Uncharacterized protein</fullName>
    </submittedName>
</protein>
<reference evidence="2" key="1">
    <citation type="journal article" date="2021" name="Antonie Van Leeuwenhoek">
        <title>Draft genome and description of Waterburya agarophytonicola gen. nov. sp. nov. (Pleurocapsales, Cyanobacteria): a seaweed symbiont.</title>
        <authorList>
            <person name="Bonthond G."/>
            <person name="Shalygin S."/>
            <person name="Bayer T."/>
            <person name="Weinberger F."/>
        </authorList>
    </citation>
    <scope>NUCLEOTIDE SEQUENCE</scope>
    <source>
        <strain evidence="2">KI4</strain>
    </source>
</reference>